<dbReference type="AlphaFoldDB" id="A0A0L0T091"/>
<name>A0A0L0T091_ALLM3</name>
<evidence type="ECO:0000313" key="2">
    <source>
        <dbReference type="EMBL" id="KNE68065.1"/>
    </source>
</evidence>
<evidence type="ECO:0000313" key="3">
    <source>
        <dbReference type="Proteomes" id="UP000054350"/>
    </source>
</evidence>
<dbReference type="VEuPathDB" id="FungiDB:AMAG_19841"/>
<dbReference type="EMBL" id="GG745355">
    <property type="protein sequence ID" value="KNE68065.1"/>
    <property type="molecule type" value="Genomic_DNA"/>
</dbReference>
<protein>
    <submittedName>
        <fullName evidence="2">Uncharacterized protein</fullName>
    </submittedName>
</protein>
<dbReference type="Proteomes" id="UP000054350">
    <property type="component" value="Unassembled WGS sequence"/>
</dbReference>
<feature type="region of interest" description="Disordered" evidence="1">
    <location>
        <begin position="75"/>
        <end position="97"/>
    </location>
</feature>
<sequence length="109" mass="12517">MIGHSAAFFRGDDAERCSPRQQRRNEVHSFCGSQMKTKCTWRRACLSWIRVKKWMESKQHTTPLCLSTRAIDSRQLSPTSLRTPRPPLHSPHARHASRCRCCSARCPPG</sequence>
<reference evidence="3" key="2">
    <citation type="submission" date="2009-11" db="EMBL/GenBank/DDBJ databases">
        <title>The Genome Sequence of Allomyces macrogynus strain ATCC 38327.</title>
        <authorList>
            <consortium name="The Broad Institute Genome Sequencing Platform"/>
            <person name="Russ C."/>
            <person name="Cuomo C."/>
            <person name="Shea T."/>
            <person name="Young S.K."/>
            <person name="Zeng Q."/>
            <person name="Koehrsen M."/>
            <person name="Haas B."/>
            <person name="Borodovsky M."/>
            <person name="Guigo R."/>
            <person name="Alvarado L."/>
            <person name="Berlin A."/>
            <person name="Borenstein D."/>
            <person name="Chen Z."/>
            <person name="Engels R."/>
            <person name="Freedman E."/>
            <person name="Gellesch M."/>
            <person name="Goldberg J."/>
            <person name="Griggs A."/>
            <person name="Gujja S."/>
            <person name="Heiman D."/>
            <person name="Hepburn T."/>
            <person name="Howarth C."/>
            <person name="Jen D."/>
            <person name="Larson L."/>
            <person name="Lewis B."/>
            <person name="Mehta T."/>
            <person name="Park D."/>
            <person name="Pearson M."/>
            <person name="Roberts A."/>
            <person name="Saif S."/>
            <person name="Shenoy N."/>
            <person name="Sisk P."/>
            <person name="Stolte C."/>
            <person name="Sykes S."/>
            <person name="Walk T."/>
            <person name="White J."/>
            <person name="Yandava C."/>
            <person name="Burger G."/>
            <person name="Gray M.W."/>
            <person name="Holland P.W.H."/>
            <person name="King N."/>
            <person name="Lang F.B.F."/>
            <person name="Roger A.J."/>
            <person name="Ruiz-Trillo I."/>
            <person name="Lander E."/>
            <person name="Nusbaum C."/>
        </authorList>
    </citation>
    <scope>NUCLEOTIDE SEQUENCE [LARGE SCALE GENOMIC DNA]</scope>
    <source>
        <strain evidence="3">ATCC 38327</strain>
    </source>
</reference>
<evidence type="ECO:0000256" key="1">
    <source>
        <dbReference type="SAM" id="MobiDB-lite"/>
    </source>
</evidence>
<accession>A0A0L0T091</accession>
<reference evidence="2 3" key="1">
    <citation type="submission" date="2009-11" db="EMBL/GenBank/DDBJ databases">
        <title>Annotation of Allomyces macrogynus ATCC 38327.</title>
        <authorList>
            <consortium name="The Broad Institute Genome Sequencing Platform"/>
            <person name="Russ C."/>
            <person name="Cuomo C."/>
            <person name="Burger G."/>
            <person name="Gray M.W."/>
            <person name="Holland P.W.H."/>
            <person name="King N."/>
            <person name="Lang F.B.F."/>
            <person name="Roger A.J."/>
            <person name="Ruiz-Trillo I."/>
            <person name="Young S.K."/>
            <person name="Zeng Q."/>
            <person name="Gargeya S."/>
            <person name="Fitzgerald M."/>
            <person name="Haas B."/>
            <person name="Abouelleil A."/>
            <person name="Alvarado L."/>
            <person name="Arachchi H.M."/>
            <person name="Berlin A."/>
            <person name="Chapman S.B."/>
            <person name="Gearin G."/>
            <person name="Goldberg J."/>
            <person name="Griggs A."/>
            <person name="Gujja S."/>
            <person name="Hansen M."/>
            <person name="Heiman D."/>
            <person name="Howarth C."/>
            <person name="Larimer J."/>
            <person name="Lui A."/>
            <person name="MacDonald P.J.P."/>
            <person name="McCowen C."/>
            <person name="Montmayeur A."/>
            <person name="Murphy C."/>
            <person name="Neiman D."/>
            <person name="Pearson M."/>
            <person name="Priest M."/>
            <person name="Roberts A."/>
            <person name="Saif S."/>
            <person name="Shea T."/>
            <person name="Sisk P."/>
            <person name="Stolte C."/>
            <person name="Sykes S."/>
            <person name="Wortman J."/>
            <person name="Nusbaum C."/>
            <person name="Birren B."/>
        </authorList>
    </citation>
    <scope>NUCLEOTIDE SEQUENCE [LARGE SCALE GENOMIC DNA]</scope>
    <source>
        <strain evidence="2 3">ATCC 38327</strain>
    </source>
</reference>
<proteinExistence type="predicted"/>
<keyword evidence="3" id="KW-1185">Reference proteome</keyword>
<gene>
    <name evidence="2" type="ORF">AMAG_19841</name>
</gene>
<organism evidence="2 3">
    <name type="scientific">Allomyces macrogynus (strain ATCC 38327)</name>
    <name type="common">Allomyces javanicus var. macrogynus</name>
    <dbReference type="NCBI Taxonomy" id="578462"/>
    <lineage>
        <taxon>Eukaryota</taxon>
        <taxon>Fungi</taxon>
        <taxon>Fungi incertae sedis</taxon>
        <taxon>Blastocladiomycota</taxon>
        <taxon>Blastocladiomycetes</taxon>
        <taxon>Blastocladiales</taxon>
        <taxon>Blastocladiaceae</taxon>
        <taxon>Allomyces</taxon>
    </lineage>
</organism>